<dbReference type="Proteomes" id="UP000321764">
    <property type="component" value="Unassembled WGS sequence"/>
</dbReference>
<dbReference type="OrthoDB" id="5624524at2"/>
<evidence type="ECO:0000313" key="1">
    <source>
        <dbReference type="EMBL" id="TXR54545.1"/>
    </source>
</evidence>
<comment type="caution">
    <text evidence="1">The sequence shown here is derived from an EMBL/GenBank/DDBJ whole genome shotgun (WGS) entry which is preliminary data.</text>
</comment>
<reference evidence="1 2" key="1">
    <citation type="submission" date="2019-07" db="EMBL/GenBank/DDBJ databases">
        <title>Reinekea sp. strain SSH23 genome sequencing and assembly.</title>
        <authorList>
            <person name="Kim I."/>
        </authorList>
    </citation>
    <scope>NUCLEOTIDE SEQUENCE [LARGE SCALE GENOMIC DNA]</scope>
    <source>
        <strain evidence="1 2">SSH23</strain>
    </source>
</reference>
<sequence length="125" mass="14208">MYPHLNAIGINNIDLIEKYTVRTEGDADVLKVYYARGKGELFARSEKFKYPRQKKRVVVDGGTNTYSNTTEIAPSLRFIVEELDKVVGAEAVEADVKKKILTELRHLEKVVANKIAEIEEDLKKL</sequence>
<dbReference type="NCBIfam" id="NF010213">
    <property type="entry name" value="PRK13677.1"/>
    <property type="match status" value="1"/>
</dbReference>
<dbReference type="EMBL" id="VKAD01000001">
    <property type="protein sequence ID" value="TXR54545.1"/>
    <property type="molecule type" value="Genomic_DNA"/>
</dbReference>
<dbReference type="Pfam" id="PF11944">
    <property type="entry name" value="DUF3461"/>
    <property type="match status" value="1"/>
</dbReference>
<dbReference type="RefSeq" id="WP_147713943.1">
    <property type="nucleotide sequence ID" value="NZ_VKAD01000001.1"/>
</dbReference>
<evidence type="ECO:0000313" key="2">
    <source>
        <dbReference type="Proteomes" id="UP000321764"/>
    </source>
</evidence>
<proteinExistence type="predicted"/>
<gene>
    <name evidence="1" type="ORF">FME95_08420</name>
</gene>
<accession>A0A5C8Z8S9</accession>
<dbReference type="InterPro" id="IPR020911">
    <property type="entry name" value="UPF0325"/>
</dbReference>
<keyword evidence="2" id="KW-1185">Reference proteome</keyword>
<dbReference type="AlphaFoldDB" id="A0A5C8Z8S9"/>
<name>A0A5C8Z8S9_9GAMM</name>
<protein>
    <submittedName>
        <fullName evidence="1">DUF3461 family protein</fullName>
    </submittedName>
</protein>
<organism evidence="1 2">
    <name type="scientific">Reinekea thalattae</name>
    <dbReference type="NCBI Taxonomy" id="2593301"/>
    <lineage>
        <taxon>Bacteria</taxon>
        <taxon>Pseudomonadati</taxon>
        <taxon>Pseudomonadota</taxon>
        <taxon>Gammaproteobacteria</taxon>
        <taxon>Oceanospirillales</taxon>
        <taxon>Saccharospirillaceae</taxon>
        <taxon>Reinekea</taxon>
    </lineage>
</organism>